<dbReference type="OrthoDB" id="10026466at2759"/>
<dbReference type="AlphaFoldDB" id="A0A813U058"/>
<dbReference type="Proteomes" id="UP000682733">
    <property type="component" value="Unassembled WGS sequence"/>
</dbReference>
<dbReference type="PROSITE" id="PS50184">
    <property type="entry name" value="VWFC_2"/>
    <property type="match status" value="1"/>
</dbReference>
<evidence type="ECO:0000313" key="5">
    <source>
        <dbReference type="EMBL" id="CAF0816490.1"/>
    </source>
</evidence>
<evidence type="ECO:0000256" key="1">
    <source>
        <dbReference type="SAM" id="MobiDB-lite"/>
    </source>
</evidence>
<reference evidence="5" key="1">
    <citation type="submission" date="2021-02" db="EMBL/GenBank/DDBJ databases">
        <authorList>
            <person name="Nowell W R."/>
        </authorList>
    </citation>
    <scope>NUCLEOTIDE SEQUENCE</scope>
</reference>
<dbReference type="SUPFAM" id="SSF57603">
    <property type="entry name" value="FnI-like domain"/>
    <property type="match status" value="1"/>
</dbReference>
<dbReference type="InterPro" id="IPR001007">
    <property type="entry name" value="VWF_dom"/>
</dbReference>
<feature type="compositionally biased region" description="Low complexity" evidence="1">
    <location>
        <begin position="117"/>
        <end position="126"/>
    </location>
</feature>
<evidence type="ECO:0000313" key="9">
    <source>
        <dbReference type="Proteomes" id="UP000663829"/>
    </source>
</evidence>
<evidence type="ECO:0000313" key="7">
    <source>
        <dbReference type="EMBL" id="CAF3602583.1"/>
    </source>
</evidence>
<organism evidence="5 9">
    <name type="scientific">Didymodactylos carnosus</name>
    <dbReference type="NCBI Taxonomy" id="1234261"/>
    <lineage>
        <taxon>Eukaryota</taxon>
        <taxon>Metazoa</taxon>
        <taxon>Spiralia</taxon>
        <taxon>Gnathifera</taxon>
        <taxon>Rotifera</taxon>
        <taxon>Eurotatoria</taxon>
        <taxon>Bdelloidea</taxon>
        <taxon>Philodinida</taxon>
        <taxon>Philodinidae</taxon>
        <taxon>Didymodactylos</taxon>
    </lineage>
</organism>
<evidence type="ECO:0000256" key="3">
    <source>
        <dbReference type="SAM" id="SignalP"/>
    </source>
</evidence>
<proteinExistence type="predicted"/>
<keyword evidence="3" id="KW-0732">Signal</keyword>
<comment type="caution">
    <text evidence="5">The sequence shown here is derived from an EMBL/GenBank/DDBJ whole genome shotgun (WGS) entry which is preliminary data.</text>
</comment>
<dbReference type="Proteomes" id="UP000663829">
    <property type="component" value="Unassembled WGS sequence"/>
</dbReference>
<accession>A0A813U058</accession>
<feature type="compositionally biased region" description="Low complexity" evidence="1">
    <location>
        <begin position="61"/>
        <end position="74"/>
    </location>
</feature>
<dbReference type="Proteomes" id="UP000677228">
    <property type="component" value="Unassembled WGS sequence"/>
</dbReference>
<dbReference type="Proteomes" id="UP000681722">
    <property type="component" value="Unassembled WGS sequence"/>
</dbReference>
<evidence type="ECO:0000256" key="2">
    <source>
        <dbReference type="SAM" id="Phobius"/>
    </source>
</evidence>
<feature type="region of interest" description="Disordered" evidence="1">
    <location>
        <begin position="57"/>
        <end position="76"/>
    </location>
</feature>
<evidence type="ECO:0000259" key="4">
    <source>
        <dbReference type="PROSITE" id="PS50184"/>
    </source>
</evidence>
<sequence length="387" mass="42742">MVNRLTYLLAVVVAVYLVCTTCEAHGRHQNGPYSGSGSGSGQGSDWGSWSYWFSDTNDPAETTTMDDNTEETSTPDYYEDDTTAILETETSTIAMTQAETSTIAKTQTKTKTISITETETAEPATSSVITTKPGDNLSTSSVSPLERAIWCRLANGSYYTLGYTYKLTDCVQCQCLQNRMLRCTALTCMVTYCIDGSTPVKYDGQCCTQCPGEVAAKSCTYQNETYAHGIVIKTQNNMQCWCQDGAIECRQAQGSLFDDFNLFGDNSYIYVIIIIVIGVLLVGSLLCCGCTVFFYYYYRKRQQTANAAQQQYWNDAGWQPMGEGDGTQPEGMSAEEEKQVEADQGQFASEQYLNGNKGVTAEGQQYMPPPYALYNGSYLTEDLHKQV</sequence>
<keyword evidence="9" id="KW-1185">Reference proteome</keyword>
<keyword evidence="2" id="KW-1133">Transmembrane helix</keyword>
<gene>
    <name evidence="5" type="ORF">GPM918_LOCUS4313</name>
    <name evidence="6" type="ORF">OVA965_LOCUS34357</name>
    <name evidence="7" type="ORF">SRO942_LOCUS4314</name>
    <name evidence="8" type="ORF">TMI583_LOCUS35275</name>
</gene>
<dbReference type="Pfam" id="PF23334">
    <property type="entry name" value="VWC2L_2nd"/>
    <property type="match status" value="1"/>
</dbReference>
<keyword evidence="2" id="KW-0812">Transmembrane</keyword>
<dbReference type="EMBL" id="CAJOBA010050560">
    <property type="protein sequence ID" value="CAF4235586.1"/>
    <property type="molecule type" value="Genomic_DNA"/>
</dbReference>
<feature type="signal peptide" evidence="3">
    <location>
        <begin position="1"/>
        <end position="24"/>
    </location>
</feature>
<evidence type="ECO:0000313" key="6">
    <source>
        <dbReference type="EMBL" id="CAF1438853.1"/>
    </source>
</evidence>
<name>A0A813U058_9BILA</name>
<feature type="region of interest" description="Disordered" evidence="1">
    <location>
        <begin position="318"/>
        <end position="340"/>
    </location>
</feature>
<dbReference type="EMBL" id="CAJNOK010028758">
    <property type="protein sequence ID" value="CAF1438853.1"/>
    <property type="molecule type" value="Genomic_DNA"/>
</dbReference>
<feature type="transmembrane region" description="Helical" evidence="2">
    <location>
        <begin position="268"/>
        <end position="298"/>
    </location>
</feature>
<dbReference type="EMBL" id="CAJNOQ010000575">
    <property type="protein sequence ID" value="CAF0816490.1"/>
    <property type="molecule type" value="Genomic_DNA"/>
</dbReference>
<dbReference type="EMBL" id="CAJOBC010000575">
    <property type="protein sequence ID" value="CAF3602583.1"/>
    <property type="molecule type" value="Genomic_DNA"/>
</dbReference>
<feature type="chain" id="PRO_5035683001" description="VWFC domain-containing protein" evidence="3">
    <location>
        <begin position="25"/>
        <end position="387"/>
    </location>
</feature>
<keyword evidence="2" id="KW-0472">Membrane</keyword>
<feature type="region of interest" description="Disordered" evidence="1">
    <location>
        <begin position="117"/>
        <end position="137"/>
    </location>
</feature>
<protein>
    <recommendedName>
        <fullName evidence="4">VWFC domain-containing protein</fullName>
    </recommendedName>
</protein>
<evidence type="ECO:0000313" key="8">
    <source>
        <dbReference type="EMBL" id="CAF4235586.1"/>
    </source>
</evidence>
<feature type="domain" description="VWFC" evidence="4">
    <location>
        <begin position="151"/>
        <end position="211"/>
    </location>
</feature>